<feature type="transmembrane region" description="Helical" evidence="1">
    <location>
        <begin position="166"/>
        <end position="188"/>
    </location>
</feature>
<accession>A0A2T2WKW2</accession>
<name>A0A2T2WKW2_9FIRM</name>
<protein>
    <recommendedName>
        <fullName evidence="4">Phosphatidic acid phosphatase type 2/haloperoxidase domain-containing protein</fullName>
    </recommendedName>
</protein>
<keyword evidence="1" id="KW-0812">Transmembrane</keyword>
<sequence length="209" mass="22755">MTRTSWFWTLSFLAATTLALTGWFNPVNHAVAIWLAPLGREAYPINLIWVVGGVPLTLVAMVLLGWLKPGGWRWLIAFVGGILLEAMTKHWIATPMPVATAEPHWLQTLEAWTNPTPADVTGVMKQFFSATGQATRHQAFFRGSFFSGHVFRLTFVTGALTGGRRWSVALVAVIAGLCVVATGGHWLLDVIGAFLLTQSGLSVLANVTR</sequence>
<dbReference type="EMBL" id="PXYV01000011">
    <property type="protein sequence ID" value="PSR22872.1"/>
    <property type="molecule type" value="Genomic_DNA"/>
</dbReference>
<organism evidence="2 3">
    <name type="scientific">Sulfobacillus acidophilus</name>
    <dbReference type="NCBI Taxonomy" id="53633"/>
    <lineage>
        <taxon>Bacteria</taxon>
        <taxon>Bacillati</taxon>
        <taxon>Bacillota</taxon>
        <taxon>Clostridia</taxon>
        <taxon>Eubacteriales</taxon>
        <taxon>Clostridiales Family XVII. Incertae Sedis</taxon>
        <taxon>Sulfobacillus</taxon>
    </lineage>
</organism>
<dbReference type="Gene3D" id="1.20.144.10">
    <property type="entry name" value="Phosphatidic acid phosphatase type 2/haloperoxidase"/>
    <property type="match status" value="1"/>
</dbReference>
<dbReference type="AlphaFoldDB" id="A0A2T2WKW2"/>
<gene>
    <name evidence="2" type="ORF">C7B45_05240</name>
</gene>
<keyword evidence="1" id="KW-1133">Transmembrane helix</keyword>
<evidence type="ECO:0000313" key="2">
    <source>
        <dbReference type="EMBL" id="PSR22872.1"/>
    </source>
</evidence>
<proteinExistence type="predicted"/>
<dbReference type="Proteomes" id="UP000241848">
    <property type="component" value="Unassembled WGS sequence"/>
</dbReference>
<evidence type="ECO:0000256" key="1">
    <source>
        <dbReference type="SAM" id="Phobius"/>
    </source>
</evidence>
<evidence type="ECO:0000313" key="3">
    <source>
        <dbReference type="Proteomes" id="UP000241848"/>
    </source>
</evidence>
<reference evidence="2 3" key="1">
    <citation type="journal article" date="2014" name="BMC Genomics">
        <title>Comparison of environmental and isolate Sulfobacillus genomes reveals diverse carbon, sulfur, nitrogen, and hydrogen metabolisms.</title>
        <authorList>
            <person name="Justice N.B."/>
            <person name="Norman A."/>
            <person name="Brown C.T."/>
            <person name="Singh A."/>
            <person name="Thomas B.C."/>
            <person name="Banfield J.F."/>
        </authorList>
    </citation>
    <scope>NUCLEOTIDE SEQUENCE [LARGE SCALE GENOMIC DNA]</scope>
    <source>
        <strain evidence="2">AMDSBA3</strain>
    </source>
</reference>
<comment type="caution">
    <text evidence="2">The sequence shown here is derived from an EMBL/GenBank/DDBJ whole genome shotgun (WGS) entry which is preliminary data.</text>
</comment>
<feature type="transmembrane region" description="Helical" evidence="1">
    <location>
        <begin position="43"/>
        <end position="67"/>
    </location>
</feature>
<evidence type="ECO:0008006" key="4">
    <source>
        <dbReference type="Google" id="ProtNLM"/>
    </source>
</evidence>
<keyword evidence="1" id="KW-0472">Membrane</keyword>